<dbReference type="AlphaFoldDB" id="A0ABD5LWH0"/>
<comment type="caution">
    <text evidence="1">The sequence shown here is derived from an EMBL/GenBank/DDBJ whole genome shotgun (WGS) entry which is preliminary data.</text>
</comment>
<protein>
    <submittedName>
        <fullName evidence="1">Uncharacterized protein</fullName>
    </submittedName>
</protein>
<proteinExistence type="predicted"/>
<gene>
    <name evidence="1" type="ORF">I3679_010705</name>
</gene>
<sequence>MNEIERFYRELELAVNFILDDKEYYDFIDNALVDYIENGTNKFIYEWNDDFFEKNVK</sequence>
<organism evidence="1">
    <name type="scientific">Proteus mirabilis</name>
    <dbReference type="NCBI Taxonomy" id="584"/>
    <lineage>
        <taxon>Bacteria</taxon>
        <taxon>Pseudomonadati</taxon>
        <taxon>Pseudomonadota</taxon>
        <taxon>Gammaproteobacteria</taxon>
        <taxon>Enterobacterales</taxon>
        <taxon>Morganellaceae</taxon>
        <taxon>Proteus</taxon>
    </lineage>
</organism>
<dbReference type="EMBL" id="JADQCH020000001">
    <property type="protein sequence ID" value="MEY2344387.1"/>
    <property type="molecule type" value="Genomic_DNA"/>
</dbReference>
<name>A0ABD5LWH0_PROMI</name>
<dbReference type="RefSeq" id="WP_230506996.1">
    <property type="nucleotide sequence ID" value="NZ_CP086377.1"/>
</dbReference>
<accession>A0ABD5LWH0</accession>
<reference evidence="1" key="1">
    <citation type="submission" date="2021-05" db="EMBL/GenBank/DDBJ databases">
        <title>First report of NDM-5 and VEB-6 producing Proteus mirabilis isolated from blood of a sepsis patient in Kolkata, India.</title>
        <authorList>
            <person name="Halder G."/>
            <person name="Chaudhuri B."/>
            <person name="Dutta S."/>
        </authorList>
    </citation>
    <scope>NUCLEOTIDE SEQUENCE [LARGE SCALE GENOMIC DNA]</scope>
    <source>
        <strain evidence="1">7049</strain>
    </source>
</reference>
<evidence type="ECO:0000313" key="1">
    <source>
        <dbReference type="EMBL" id="MEY2344387.1"/>
    </source>
</evidence>